<evidence type="ECO:0000259" key="2">
    <source>
        <dbReference type="Pfam" id="PF07833"/>
    </source>
</evidence>
<comment type="caution">
    <text evidence="3">The sequence shown here is derived from an EMBL/GenBank/DDBJ whole genome shotgun (WGS) entry which is preliminary data.</text>
</comment>
<dbReference type="InterPro" id="IPR036582">
    <property type="entry name" value="Mao_N_sf"/>
</dbReference>
<proteinExistence type="predicted"/>
<sequence>MKQWMKIFAVSAGGIITALILLLPLQPQAKAEAAAPITDELVYHLTEAEAYRNGERIDLDPPAAVIDDNVYLPVKFLGNFFELSVSYDAASKTARLADQQRSFQFDPGKGLVTVNGSQLESQHIAIVQNDRIMVQLAWLSEQLGADYLYVPQESKIVVRYEHSSLAQKPANAKPVAKFAVDKQAYAIGETITYTNLSYDPDADAVSLSWTGREDAFFTAGEHEVTLVAIDQNGNRSEPYTKKITVTEQFMFSAFEYGVYSGKPGSYIEANDQRFNDQLLTLPEASKKVRSVEARKLLVSDSPENIKEAGILYQDHIEGKARLYANHVNEMDRGVTLAILATNDTEHPVTLKTTRQGASQPSQFAMIVGSEAAIDFLSDESSDVESDRASGNSGDELLTIAPGETAVYRHFPALAPKYGVNAIYDVEASGELLISFVAIEDRMDEDEKSSSDRSVMGQMGADPAGQTEAETETVNQADHAYLHDNAPLDAIATGPVSELLDLPKLSYNGHVRGSFNRSEIVWDVYPSKQGRKRVQRLMIADGSSDPFIQGFDPQRDSVAPLYGNYGAVYNITIHKPGRMAILLMARGGSFKGAFKVNEQFVRVPSSGMLNAFEGFVTLATTKPDDKQLTLQFMPPAGSSLPIMLVLYPLDKRAAWLD</sequence>
<organism evidence="3 4">
    <name type="scientific">Paenibacillus montaniterrae</name>
    <dbReference type="NCBI Taxonomy" id="429341"/>
    <lineage>
        <taxon>Bacteria</taxon>
        <taxon>Bacillati</taxon>
        <taxon>Bacillota</taxon>
        <taxon>Bacilli</taxon>
        <taxon>Bacillales</taxon>
        <taxon>Paenibacillaceae</taxon>
        <taxon>Paenibacillus</taxon>
    </lineage>
</organism>
<feature type="domain" description="Copper amine oxidase-like N-terminal" evidence="2">
    <location>
        <begin position="52"/>
        <end position="156"/>
    </location>
</feature>
<feature type="region of interest" description="Disordered" evidence="1">
    <location>
        <begin position="444"/>
        <end position="472"/>
    </location>
</feature>
<dbReference type="Pfam" id="PF07833">
    <property type="entry name" value="Cu_amine_oxidN1"/>
    <property type="match status" value="1"/>
</dbReference>
<dbReference type="SUPFAM" id="SSF49299">
    <property type="entry name" value="PKD domain"/>
    <property type="match status" value="1"/>
</dbReference>
<dbReference type="EMBL" id="BOSE01000001">
    <property type="protein sequence ID" value="GIP14674.1"/>
    <property type="molecule type" value="Genomic_DNA"/>
</dbReference>
<dbReference type="AlphaFoldDB" id="A0A919YM40"/>
<name>A0A919YM40_9BACL</name>
<dbReference type="Proteomes" id="UP000683139">
    <property type="component" value="Unassembled WGS sequence"/>
</dbReference>
<dbReference type="Gene3D" id="3.30.457.10">
    <property type="entry name" value="Copper amine oxidase-like, N-terminal domain"/>
    <property type="match status" value="1"/>
</dbReference>
<dbReference type="InterPro" id="IPR012854">
    <property type="entry name" value="Cu_amine_oxidase-like_N"/>
</dbReference>
<keyword evidence="4" id="KW-1185">Reference proteome</keyword>
<dbReference type="InterPro" id="IPR035986">
    <property type="entry name" value="PKD_dom_sf"/>
</dbReference>
<dbReference type="RefSeq" id="WP_213512885.1">
    <property type="nucleotide sequence ID" value="NZ_BOSE01000001.1"/>
</dbReference>
<protein>
    <recommendedName>
        <fullName evidence="2">Copper amine oxidase-like N-terminal domain-containing protein</fullName>
    </recommendedName>
</protein>
<accession>A0A919YM40</accession>
<reference evidence="3" key="1">
    <citation type="submission" date="2021-03" db="EMBL/GenBank/DDBJ databases">
        <title>Antimicrobial resistance genes in bacteria isolated from Japanese honey, and their potential for conferring macrolide and lincosamide resistance in the American foulbrood pathogen Paenibacillus larvae.</title>
        <authorList>
            <person name="Okamoto M."/>
            <person name="Kumagai M."/>
            <person name="Kanamori H."/>
            <person name="Takamatsu D."/>
        </authorList>
    </citation>
    <scope>NUCLEOTIDE SEQUENCE</scope>
    <source>
        <strain evidence="3">J40TS1</strain>
    </source>
</reference>
<dbReference type="Gene3D" id="2.60.40.10">
    <property type="entry name" value="Immunoglobulins"/>
    <property type="match status" value="1"/>
</dbReference>
<evidence type="ECO:0000313" key="4">
    <source>
        <dbReference type="Proteomes" id="UP000683139"/>
    </source>
</evidence>
<evidence type="ECO:0000313" key="3">
    <source>
        <dbReference type="EMBL" id="GIP14674.1"/>
    </source>
</evidence>
<dbReference type="InterPro" id="IPR013783">
    <property type="entry name" value="Ig-like_fold"/>
</dbReference>
<dbReference type="SUPFAM" id="SSF55383">
    <property type="entry name" value="Copper amine oxidase, domain N"/>
    <property type="match status" value="2"/>
</dbReference>
<evidence type="ECO:0000256" key="1">
    <source>
        <dbReference type="SAM" id="MobiDB-lite"/>
    </source>
</evidence>
<gene>
    <name evidence="3" type="ORF">J40TS1_03160</name>
</gene>